<dbReference type="Proteomes" id="UP000053144">
    <property type="component" value="Chromosome 10"/>
</dbReference>
<sequence length="137" mass="15364">MTSPHPRAVISVRPWIEIHHGNLQVLNSMLGYVPAIGDNEVVEWWFGPKELSLEAKLAQTTFHHWKEARGEKAKAQGSSMSSKVGHAIDAYGMPTVGARVLLGHKSPTLNGAGWNDKFFKTKVKFRTFNDKWRKVKG</sequence>
<evidence type="ECO:0000313" key="2">
    <source>
        <dbReference type="Proteomes" id="UP000053144"/>
    </source>
</evidence>
<evidence type="ECO:0000313" key="1">
    <source>
        <dbReference type="EMBL" id="KOM55163.1"/>
    </source>
</evidence>
<dbReference type="EMBL" id="CM003380">
    <property type="protein sequence ID" value="KOM55163.1"/>
    <property type="molecule type" value="Genomic_DNA"/>
</dbReference>
<dbReference type="Gramene" id="KOM55163">
    <property type="protein sequence ID" value="KOM55163"/>
    <property type="gene ID" value="LR48_Vigan10g105500"/>
</dbReference>
<dbReference type="AlphaFoldDB" id="A0A0L9VJK3"/>
<gene>
    <name evidence="1" type="ORF">LR48_Vigan10g105500</name>
</gene>
<organism evidence="1 2">
    <name type="scientific">Phaseolus angularis</name>
    <name type="common">Azuki bean</name>
    <name type="synonym">Vigna angularis</name>
    <dbReference type="NCBI Taxonomy" id="3914"/>
    <lineage>
        <taxon>Eukaryota</taxon>
        <taxon>Viridiplantae</taxon>
        <taxon>Streptophyta</taxon>
        <taxon>Embryophyta</taxon>
        <taxon>Tracheophyta</taxon>
        <taxon>Spermatophyta</taxon>
        <taxon>Magnoliopsida</taxon>
        <taxon>eudicotyledons</taxon>
        <taxon>Gunneridae</taxon>
        <taxon>Pentapetalae</taxon>
        <taxon>rosids</taxon>
        <taxon>fabids</taxon>
        <taxon>Fabales</taxon>
        <taxon>Fabaceae</taxon>
        <taxon>Papilionoideae</taxon>
        <taxon>50 kb inversion clade</taxon>
        <taxon>NPAAA clade</taxon>
        <taxon>indigoferoid/millettioid clade</taxon>
        <taxon>Phaseoleae</taxon>
        <taxon>Vigna</taxon>
    </lineage>
</organism>
<accession>A0A0L9VJK3</accession>
<protein>
    <submittedName>
        <fullName evidence="1">Uncharacterized protein</fullName>
    </submittedName>
</protein>
<name>A0A0L9VJK3_PHAAN</name>
<reference evidence="2" key="1">
    <citation type="journal article" date="2015" name="Proc. Natl. Acad. Sci. U.S.A.">
        <title>Genome sequencing of adzuki bean (Vigna angularis) provides insight into high starch and low fat accumulation and domestication.</title>
        <authorList>
            <person name="Yang K."/>
            <person name="Tian Z."/>
            <person name="Chen C."/>
            <person name="Luo L."/>
            <person name="Zhao B."/>
            <person name="Wang Z."/>
            <person name="Yu L."/>
            <person name="Li Y."/>
            <person name="Sun Y."/>
            <person name="Li W."/>
            <person name="Chen Y."/>
            <person name="Li Y."/>
            <person name="Zhang Y."/>
            <person name="Ai D."/>
            <person name="Zhao J."/>
            <person name="Shang C."/>
            <person name="Ma Y."/>
            <person name="Wu B."/>
            <person name="Wang M."/>
            <person name="Gao L."/>
            <person name="Sun D."/>
            <person name="Zhang P."/>
            <person name="Guo F."/>
            <person name="Wang W."/>
            <person name="Li Y."/>
            <person name="Wang J."/>
            <person name="Varshney R.K."/>
            <person name="Wang J."/>
            <person name="Ling H.Q."/>
            <person name="Wan P."/>
        </authorList>
    </citation>
    <scope>NUCLEOTIDE SEQUENCE</scope>
    <source>
        <strain evidence="2">cv. Jingnong 6</strain>
    </source>
</reference>
<proteinExistence type="predicted"/>